<dbReference type="Gene3D" id="3.90.470.20">
    <property type="entry name" value="4'-phosphopantetheinyl transferase domain"/>
    <property type="match status" value="1"/>
</dbReference>
<dbReference type="AlphaFoldDB" id="A0A2D0KM84"/>
<reference evidence="1 2" key="1">
    <citation type="journal article" date="2017" name="Nat. Microbiol.">
        <title>Natural product diversity associated with the nematode symbionts Photorhabdus and Xenorhabdus.</title>
        <authorList>
            <person name="Tobias N.J."/>
            <person name="Wolff H."/>
            <person name="Djahanschiri B."/>
            <person name="Grundmann F."/>
            <person name="Kronenwerth M."/>
            <person name="Shi Y.M."/>
            <person name="Simonyi S."/>
            <person name="Grun P."/>
            <person name="Shapiro-Ilan D."/>
            <person name="Pidot S.J."/>
            <person name="Stinear T.P."/>
            <person name="Ebersberger I."/>
            <person name="Bode H.B."/>
        </authorList>
    </citation>
    <scope>NUCLEOTIDE SEQUENCE [LARGE SCALE GENOMIC DNA]</scope>
    <source>
        <strain evidence="1 2">DSM 17904</strain>
    </source>
</reference>
<evidence type="ECO:0000313" key="1">
    <source>
        <dbReference type="EMBL" id="PHM64512.1"/>
    </source>
</evidence>
<keyword evidence="1" id="KW-0808">Transferase</keyword>
<organism evidence="1 2">
    <name type="scientific">Xenorhabdus stockiae</name>
    <dbReference type="NCBI Taxonomy" id="351614"/>
    <lineage>
        <taxon>Bacteria</taxon>
        <taxon>Pseudomonadati</taxon>
        <taxon>Pseudomonadota</taxon>
        <taxon>Gammaproteobacteria</taxon>
        <taxon>Enterobacterales</taxon>
        <taxon>Morganellaceae</taxon>
        <taxon>Xenorhabdus</taxon>
    </lineage>
</organism>
<dbReference type="EC" id="2.7.8.7" evidence="1"/>
<protein>
    <submittedName>
        <fullName evidence="1">Holo-ACP synthase</fullName>
        <ecNumber evidence="1">2.7.8.7</ecNumber>
    </submittedName>
</protein>
<accession>A0A2D0KM84</accession>
<proteinExistence type="predicted"/>
<dbReference type="GO" id="GO:0000287">
    <property type="term" value="F:magnesium ion binding"/>
    <property type="evidence" value="ECO:0007669"/>
    <property type="project" value="InterPro"/>
</dbReference>
<comment type="caution">
    <text evidence="1">The sequence shown here is derived from an EMBL/GenBank/DDBJ whole genome shotgun (WGS) entry which is preliminary data.</text>
</comment>
<dbReference type="GO" id="GO:0008897">
    <property type="term" value="F:holo-[acyl-carrier-protein] synthase activity"/>
    <property type="evidence" value="ECO:0007669"/>
    <property type="project" value="UniProtKB-EC"/>
</dbReference>
<sequence length="39" mass="4479">MAIIGLGTDIVEILRIEEIVGRSSERLAKRKNFMAKQEY</sequence>
<dbReference type="InterPro" id="IPR037143">
    <property type="entry name" value="4-PPantetheinyl_Trfase_dom_sf"/>
</dbReference>
<gene>
    <name evidence="1" type="primary">acpS</name>
    <name evidence="1" type="ORF">Xsto_02915</name>
</gene>
<keyword evidence="2" id="KW-1185">Reference proteome</keyword>
<dbReference type="EMBL" id="NJAJ01000028">
    <property type="protein sequence ID" value="PHM64512.1"/>
    <property type="molecule type" value="Genomic_DNA"/>
</dbReference>
<evidence type="ECO:0000313" key="2">
    <source>
        <dbReference type="Proteomes" id="UP000222366"/>
    </source>
</evidence>
<name>A0A2D0KM84_9GAMM</name>
<dbReference type="Proteomes" id="UP000222366">
    <property type="component" value="Unassembled WGS sequence"/>
</dbReference>